<evidence type="ECO:0000313" key="4">
    <source>
        <dbReference type="EMBL" id="KAH7039614.1"/>
    </source>
</evidence>
<dbReference type="RefSeq" id="XP_046017669.1">
    <property type="nucleotide sequence ID" value="XM_046162386.1"/>
</dbReference>
<dbReference type="PANTHER" id="PTHR31668:SF24">
    <property type="entry name" value="TRANSCRIPTION FACTOR, PUTATIVE-RELATED"/>
    <property type="match status" value="1"/>
</dbReference>
<protein>
    <recommendedName>
        <fullName evidence="3">Zn(2)-C6 fungal-type domain-containing protein</fullName>
    </recommendedName>
</protein>
<dbReference type="Proteomes" id="UP000756346">
    <property type="component" value="Unassembled WGS sequence"/>
</dbReference>
<dbReference type="SUPFAM" id="SSF57701">
    <property type="entry name" value="Zn2/Cys6 DNA-binding domain"/>
    <property type="match status" value="1"/>
</dbReference>
<feature type="domain" description="Zn(2)-C6 fungal-type" evidence="3">
    <location>
        <begin position="65"/>
        <end position="95"/>
    </location>
</feature>
<dbReference type="Gene3D" id="4.10.240.10">
    <property type="entry name" value="Zn(2)-C6 fungal-type DNA-binding domain"/>
    <property type="match status" value="1"/>
</dbReference>
<accession>A0A9P9BZ08</accession>
<feature type="region of interest" description="Disordered" evidence="2">
    <location>
        <begin position="667"/>
        <end position="714"/>
    </location>
</feature>
<proteinExistence type="predicted"/>
<reference evidence="4" key="1">
    <citation type="journal article" date="2021" name="Nat. Commun.">
        <title>Genetic determinants of endophytism in the Arabidopsis root mycobiome.</title>
        <authorList>
            <person name="Mesny F."/>
            <person name="Miyauchi S."/>
            <person name="Thiergart T."/>
            <person name="Pickel B."/>
            <person name="Atanasova L."/>
            <person name="Karlsson M."/>
            <person name="Huettel B."/>
            <person name="Barry K.W."/>
            <person name="Haridas S."/>
            <person name="Chen C."/>
            <person name="Bauer D."/>
            <person name="Andreopoulos W."/>
            <person name="Pangilinan J."/>
            <person name="LaButti K."/>
            <person name="Riley R."/>
            <person name="Lipzen A."/>
            <person name="Clum A."/>
            <person name="Drula E."/>
            <person name="Henrissat B."/>
            <person name="Kohler A."/>
            <person name="Grigoriev I.V."/>
            <person name="Martin F.M."/>
            <person name="Hacquard S."/>
        </authorList>
    </citation>
    <scope>NUCLEOTIDE SEQUENCE</scope>
    <source>
        <strain evidence="4">MPI-CAGE-CH-0230</strain>
    </source>
</reference>
<dbReference type="Pfam" id="PF00172">
    <property type="entry name" value="Zn_clus"/>
    <property type="match status" value="1"/>
</dbReference>
<evidence type="ECO:0000259" key="3">
    <source>
        <dbReference type="PROSITE" id="PS50048"/>
    </source>
</evidence>
<keyword evidence="1" id="KW-0539">Nucleus</keyword>
<feature type="compositionally biased region" description="Basic and acidic residues" evidence="2">
    <location>
        <begin position="705"/>
        <end position="714"/>
    </location>
</feature>
<sequence length="755" mass="81768">MSSGIELQACPSSQDDRGCLVGLLEHHINTAPPTYIVRNLNNQSSPLAVELFHLPRPPLHSIRPAGQNCRERKVKCNGNHSGCQQCAHLNLRCIYKTSDAASKSRAKAGRGSVISRLKRHGVRENAVPEVSRGCGLRIAPVSSSNGTGSIPLSSPPEKPLPGAGAGSAMMMALESEFDQAFFSALVQPYDDYIYCVSPVVTASEVRAAIGAMHDDPFDFLLVHAFGAATLNLTQPDWRADPREAAKLKRLMDIAVYARSQLSAPCFSSIQQQQKQQAAGSGGGSGCGSGVRPLLAESFIMSNIFLEICFMAFQRHEEAFLMLREAVSLIQVLRIDSRTRARSLQERTAAAGGGAQTDESRRQRAAEAKRERLYWLVFIHERFMAIIEYYPIVLEPLQGSVAVDDETLPVQIREGFQSLIQMFCVIDHDFVSHWRGVSPTLSSSSSSSTAALASSSSPSLPSGSAVTREWIEAKKSQLDSLDFMLQPRPAASSSSPYSLGNIIHPTDDLFAATTAATSESSPSANLATENWATLSTLQQADLVVTRQWMLTLLWQLALSHCVLTSSSSSSASAGADGHGHGYNHEGVPGSSPQATSGTSTTTTAPEATPMSLSFPVRLSQQLRAVILQLGRQYVERHGTGIIQKLFEITTTFADVIVHVPVPHLLSSSSPVPVSVSSPGTAVGAAAVAGGEDRARKEEQQQQEQEQQQHQERERRQRFDDFEFLHNFLRDFAGLDEVQGRILADKAALVRAVQRSG</sequence>
<keyword evidence="5" id="KW-1185">Reference proteome</keyword>
<feature type="compositionally biased region" description="Low complexity" evidence="2">
    <location>
        <begin position="667"/>
        <end position="688"/>
    </location>
</feature>
<dbReference type="GO" id="GO:0008270">
    <property type="term" value="F:zinc ion binding"/>
    <property type="evidence" value="ECO:0007669"/>
    <property type="project" value="InterPro"/>
</dbReference>
<name>A0A9P9BZ08_9PEZI</name>
<feature type="compositionally biased region" description="Low complexity" evidence="2">
    <location>
        <begin position="587"/>
        <end position="608"/>
    </location>
</feature>
<dbReference type="AlphaFoldDB" id="A0A9P9BZ08"/>
<dbReference type="CDD" id="cd00067">
    <property type="entry name" value="GAL4"/>
    <property type="match status" value="1"/>
</dbReference>
<dbReference type="GO" id="GO:0000981">
    <property type="term" value="F:DNA-binding transcription factor activity, RNA polymerase II-specific"/>
    <property type="evidence" value="ECO:0007669"/>
    <property type="project" value="InterPro"/>
</dbReference>
<dbReference type="InterPro" id="IPR001138">
    <property type="entry name" value="Zn2Cys6_DnaBD"/>
</dbReference>
<organism evidence="4 5">
    <name type="scientific">Microdochium trichocladiopsis</name>
    <dbReference type="NCBI Taxonomy" id="1682393"/>
    <lineage>
        <taxon>Eukaryota</taxon>
        <taxon>Fungi</taxon>
        <taxon>Dikarya</taxon>
        <taxon>Ascomycota</taxon>
        <taxon>Pezizomycotina</taxon>
        <taxon>Sordariomycetes</taxon>
        <taxon>Xylariomycetidae</taxon>
        <taxon>Xylariales</taxon>
        <taxon>Microdochiaceae</taxon>
        <taxon>Microdochium</taxon>
    </lineage>
</organism>
<gene>
    <name evidence="4" type="ORF">B0I36DRAFT_426270</name>
</gene>
<dbReference type="GeneID" id="70191932"/>
<dbReference type="SMART" id="SM00066">
    <property type="entry name" value="GAL4"/>
    <property type="match status" value="1"/>
</dbReference>
<comment type="caution">
    <text evidence="4">The sequence shown here is derived from an EMBL/GenBank/DDBJ whole genome shotgun (WGS) entry which is preliminary data.</text>
</comment>
<dbReference type="PANTHER" id="PTHR31668">
    <property type="entry name" value="GLUCOSE TRANSPORT TRANSCRIPTION REGULATOR RGT1-RELATED-RELATED"/>
    <property type="match status" value="1"/>
</dbReference>
<evidence type="ECO:0000313" key="5">
    <source>
        <dbReference type="Proteomes" id="UP000756346"/>
    </source>
</evidence>
<dbReference type="PROSITE" id="PS50048">
    <property type="entry name" value="ZN2_CY6_FUNGAL_2"/>
    <property type="match status" value="1"/>
</dbReference>
<feature type="region of interest" description="Disordered" evidence="2">
    <location>
        <begin position="568"/>
        <end position="609"/>
    </location>
</feature>
<evidence type="ECO:0000256" key="2">
    <source>
        <dbReference type="SAM" id="MobiDB-lite"/>
    </source>
</evidence>
<dbReference type="OrthoDB" id="2740448at2759"/>
<feature type="compositionally biased region" description="Basic and acidic residues" evidence="2">
    <location>
        <begin position="689"/>
        <end position="698"/>
    </location>
</feature>
<dbReference type="InterPro" id="IPR050797">
    <property type="entry name" value="Carb_Metab_Trans_Reg"/>
</dbReference>
<dbReference type="InterPro" id="IPR036864">
    <property type="entry name" value="Zn2-C6_fun-type_DNA-bd_sf"/>
</dbReference>
<evidence type="ECO:0000256" key="1">
    <source>
        <dbReference type="ARBA" id="ARBA00023242"/>
    </source>
</evidence>
<feature type="region of interest" description="Disordered" evidence="2">
    <location>
        <begin position="144"/>
        <end position="163"/>
    </location>
</feature>
<dbReference type="EMBL" id="JAGTJQ010000001">
    <property type="protein sequence ID" value="KAH7039614.1"/>
    <property type="molecule type" value="Genomic_DNA"/>
</dbReference>